<gene>
    <name evidence="9" type="ORF">POJ06DRAFT_71333</name>
</gene>
<dbReference type="SMART" id="SM00175">
    <property type="entry name" value="RAB"/>
    <property type="match status" value="1"/>
</dbReference>
<dbReference type="Pfam" id="PF00071">
    <property type="entry name" value="Ras"/>
    <property type="match status" value="1"/>
</dbReference>
<feature type="compositionally biased region" description="Low complexity" evidence="8">
    <location>
        <begin position="171"/>
        <end position="183"/>
    </location>
</feature>
<dbReference type="SMART" id="SM00174">
    <property type="entry name" value="RHO"/>
    <property type="match status" value="1"/>
</dbReference>
<dbReference type="PROSITE" id="PS51421">
    <property type="entry name" value="RAS"/>
    <property type="match status" value="1"/>
</dbReference>
<evidence type="ECO:0000313" key="9">
    <source>
        <dbReference type="EMBL" id="KAJ8101806.1"/>
    </source>
</evidence>
<keyword evidence="6" id="KW-0342">GTP-binding</keyword>
<dbReference type="PROSITE" id="PS51419">
    <property type="entry name" value="RAB"/>
    <property type="match status" value="1"/>
</dbReference>
<dbReference type="GO" id="GO:0005886">
    <property type="term" value="C:plasma membrane"/>
    <property type="evidence" value="ECO:0007669"/>
    <property type="project" value="UniProtKB-SubCell"/>
</dbReference>
<comment type="subcellular location">
    <subcellularLocation>
        <location evidence="1">Cell membrane</location>
    </subcellularLocation>
</comment>
<dbReference type="InterPro" id="IPR020849">
    <property type="entry name" value="Small_GTPase_Ras-type"/>
</dbReference>
<dbReference type="PROSITE" id="PS51420">
    <property type="entry name" value="RHO"/>
    <property type="match status" value="1"/>
</dbReference>
<evidence type="ECO:0000256" key="5">
    <source>
        <dbReference type="ARBA" id="ARBA00022801"/>
    </source>
</evidence>
<dbReference type="InterPro" id="IPR005225">
    <property type="entry name" value="Small_GTP-bd"/>
</dbReference>
<keyword evidence="7" id="KW-0472">Membrane</keyword>
<dbReference type="PRINTS" id="PR00449">
    <property type="entry name" value="RASTRNSFRMNG"/>
</dbReference>
<keyword evidence="4" id="KW-0547">Nucleotide-binding</keyword>
<dbReference type="SMART" id="SM00173">
    <property type="entry name" value="RAS"/>
    <property type="match status" value="1"/>
</dbReference>
<evidence type="ECO:0000256" key="4">
    <source>
        <dbReference type="ARBA" id="ARBA00022741"/>
    </source>
</evidence>
<dbReference type="EC" id="3.6.5.2" evidence="2"/>
<accession>A0AAD7QV90</accession>
<proteinExistence type="predicted"/>
<dbReference type="Gene3D" id="3.40.50.300">
    <property type="entry name" value="P-loop containing nucleotide triphosphate hydrolases"/>
    <property type="match status" value="1"/>
</dbReference>
<evidence type="ECO:0000256" key="7">
    <source>
        <dbReference type="ARBA" id="ARBA00023136"/>
    </source>
</evidence>
<dbReference type="EMBL" id="JARPMG010000003">
    <property type="protein sequence ID" value="KAJ8101806.1"/>
    <property type="molecule type" value="Genomic_DNA"/>
</dbReference>
<keyword evidence="5 9" id="KW-0378">Hydrolase</keyword>
<name>A0AAD7QV90_9ASCO</name>
<dbReference type="GO" id="GO:0005525">
    <property type="term" value="F:GTP binding"/>
    <property type="evidence" value="ECO:0007669"/>
    <property type="project" value="UniProtKB-KW"/>
</dbReference>
<evidence type="ECO:0000313" key="10">
    <source>
        <dbReference type="Proteomes" id="UP001217417"/>
    </source>
</evidence>
<dbReference type="AlphaFoldDB" id="A0AAD7QV90"/>
<protein>
    <recommendedName>
        <fullName evidence="2">small monomeric GTPase</fullName>
        <ecNumber evidence="2">3.6.5.2</ecNumber>
    </recommendedName>
</protein>
<dbReference type="SMART" id="SM00176">
    <property type="entry name" value="RAN"/>
    <property type="match status" value="1"/>
</dbReference>
<dbReference type="Proteomes" id="UP001217417">
    <property type="component" value="Unassembled WGS sequence"/>
</dbReference>
<dbReference type="RefSeq" id="XP_056045256.1">
    <property type="nucleotide sequence ID" value="XM_056191450.1"/>
</dbReference>
<evidence type="ECO:0000256" key="8">
    <source>
        <dbReference type="SAM" id="MobiDB-lite"/>
    </source>
</evidence>
<keyword evidence="10" id="KW-1185">Reference proteome</keyword>
<evidence type="ECO:0000256" key="6">
    <source>
        <dbReference type="ARBA" id="ARBA00023134"/>
    </source>
</evidence>
<dbReference type="SUPFAM" id="SSF52540">
    <property type="entry name" value="P-loop containing nucleoside triphosphate hydrolases"/>
    <property type="match status" value="1"/>
</dbReference>
<dbReference type="GO" id="GO:0007165">
    <property type="term" value="P:signal transduction"/>
    <property type="evidence" value="ECO:0007669"/>
    <property type="project" value="InterPro"/>
</dbReference>
<keyword evidence="3" id="KW-1003">Cell membrane</keyword>
<sequence length="246" mass="27087">MREYKVVVLGAGGVGKSALSVQFSQGIFLDSYDPTIEDSYCKQVDVDGRPCMLEILDTAGVEQFTAMRELYIKNGQGFLLVYSVTDRSSLLELSKLYEQVCRIKGTTTVPIVLAGNKCDLAHARTVPFQEAKHLAHKWGTNSFYETSARTGVHVNDIFVDVVRQIQRRDSASSSSNASTHSASRVPTPTEKHRHTHSAASTIGGYETDRRWSSKRSSGKHSEAGLSTTYSKHKQKKKKAGGLCVIL</sequence>
<dbReference type="GO" id="GO:0003925">
    <property type="term" value="F:G protein activity"/>
    <property type="evidence" value="ECO:0007669"/>
    <property type="project" value="UniProtKB-EC"/>
</dbReference>
<feature type="compositionally biased region" description="Basic residues" evidence="8">
    <location>
        <begin position="230"/>
        <end position="239"/>
    </location>
</feature>
<dbReference type="PANTHER" id="PTHR24070">
    <property type="entry name" value="RAS, DI-RAS, AND RHEB FAMILY MEMBERS OF SMALL GTPASE SUPERFAMILY"/>
    <property type="match status" value="1"/>
</dbReference>
<comment type="caution">
    <text evidence="9">The sequence shown here is derived from an EMBL/GenBank/DDBJ whole genome shotgun (WGS) entry which is preliminary data.</text>
</comment>
<dbReference type="GeneID" id="80886616"/>
<evidence type="ECO:0000256" key="1">
    <source>
        <dbReference type="ARBA" id="ARBA00004236"/>
    </source>
</evidence>
<evidence type="ECO:0000256" key="2">
    <source>
        <dbReference type="ARBA" id="ARBA00011984"/>
    </source>
</evidence>
<feature type="region of interest" description="Disordered" evidence="8">
    <location>
        <begin position="169"/>
        <end position="241"/>
    </location>
</feature>
<dbReference type="InterPro" id="IPR001806">
    <property type="entry name" value="Small_GTPase"/>
</dbReference>
<reference evidence="9" key="1">
    <citation type="submission" date="2023-03" db="EMBL/GenBank/DDBJ databases">
        <title>Near-Complete genome sequence of Lipomyces tetrasporous NRRL Y-64009, an oleaginous yeast capable of growing on lignocellulosic hydrolysates.</title>
        <authorList>
            <consortium name="Lawrence Berkeley National Laboratory"/>
            <person name="Jagtap S.S."/>
            <person name="Liu J.-J."/>
            <person name="Walukiewicz H.E."/>
            <person name="Pangilinan J."/>
            <person name="Lipzen A."/>
            <person name="Ahrendt S."/>
            <person name="Koriabine M."/>
            <person name="Cobaugh K."/>
            <person name="Salamov A."/>
            <person name="Yoshinaga Y."/>
            <person name="Ng V."/>
            <person name="Daum C."/>
            <person name="Grigoriev I.V."/>
            <person name="Slininger P.J."/>
            <person name="Dien B.S."/>
            <person name="Jin Y.-S."/>
            <person name="Rao C.V."/>
        </authorList>
    </citation>
    <scope>NUCLEOTIDE SEQUENCE</scope>
    <source>
        <strain evidence="9">NRRL Y-64009</strain>
    </source>
</reference>
<dbReference type="FunFam" id="3.40.50.300:FF:000343">
    <property type="entry name" value="Ras family gtpase"/>
    <property type="match status" value="1"/>
</dbReference>
<dbReference type="InterPro" id="IPR027417">
    <property type="entry name" value="P-loop_NTPase"/>
</dbReference>
<dbReference type="NCBIfam" id="TIGR00231">
    <property type="entry name" value="small_GTP"/>
    <property type="match status" value="1"/>
</dbReference>
<evidence type="ECO:0000256" key="3">
    <source>
        <dbReference type="ARBA" id="ARBA00022475"/>
    </source>
</evidence>
<organism evidence="9 10">
    <name type="scientific">Lipomyces tetrasporus</name>
    <dbReference type="NCBI Taxonomy" id="54092"/>
    <lineage>
        <taxon>Eukaryota</taxon>
        <taxon>Fungi</taxon>
        <taxon>Dikarya</taxon>
        <taxon>Ascomycota</taxon>
        <taxon>Saccharomycotina</taxon>
        <taxon>Lipomycetes</taxon>
        <taxon>Lipomycetales</taxon>
        <taxon>Lipomycetaceae</taxon>
        <taxon>Lipomyces</taxon>
    </lineage>
</organism>